<gene>
    <name evidence="9" type="primary">LOC108680536</name>
</gene>
<feature type="compositionally biased region" description="Polar residues" evidence="6">
    <location>
        <begin position="1071"/>
        <end position="1082"/>
    </location>
</feature>
<dbReference type="InterPro" id="IPR008271">
    <property type="entry name" value="Ser/Thr_kinase_AS"/>
</dbReference>
<accession>A0A8B7PFT5</accession>
<evidence type="ECO:0000256" key="4">
    <source>
        <dbReference type="ARBA" id="ARBA00022777"/>
    </source>
</evidence>
<evidence type="ECO:0000256" key="5">
    <source>
        <dbReference type="ARBA" id="ARBA00022840"/>
    </source>
</evidence>
<keyword evidence="3" id="KW-0547">Nucleotide-binding</keyword>
<dbReference type="AlphaFoldDB" id="A0A8B7PFT5"/>
<evidence type="ECO:0000313" key="9">
    <source>
        <dbReference type="RefSeq" id="XP_018024855.1"/>
    </source>
</evidence>
<evidence type="ECO:0000256" key="6">
    <source>
        <dbReference type="SAM" id="MobiDB-lite"/>
    </source>
</evidence>
<reference evidence="9" key="1">
    <citation type="submission" date="2025-08" db="UniProtKB">
        <authorList>
            <consortium name="RefSeq"/>
        </authorList>
    </citation>
    <scope>IDENTIFICATION</scope>
    <source>
        <tissue evidence="9">Whole organism</tissue>
    </source>
</reference>
<feature type="region of interest" description="Disordered" evidence="6">
    <location>
        <begin position="1036"/>
        <end position="1082"/>
    </location>
</feature>
<protein>
    <submittedName>
        <fullName evidence="9">Serine/threonine-protein kinase PKH3</fullName>
    </submittedName>
</protein>
<sequence>MHLSDVGGMRGNVLLSKGMWRAVPETGQVSLSEQTLASIVNTDPIEKWYILDPEPIARGQFATVYHCRHRVTGEEFAVKFSSRRRLGADATPDIIHEIAVNAILASCSHNVKLHDVFTTDTAFVLIMEFAPGGDLQTLLDENLVPYERDVINFLRQLLEGLVFIHDRSLVHLDIKPQNLVLMGEFPDCAVKLCDFEISRHITPGYEVREILGTPDYVAPEILHYEPITTRTDMWSLGVLTYVLLTGFLPFGGDSDQETFMQISRGELDFPNELFEDITPEAIDFMKKLLVRQPERRMSARECLKHPWMQRPMTRPTPPSTLDLPAPVTPSPPSHTPYVSRAESSPSVITTTVTSDIKGDGNETSDLESLDDKTPTTPLSSRPPLHPRSSLKSLSVTSDILPVGSTSHAVTPLSGITPFLNKESRMGSRQNLNRLRTMSKSREVLSERIQMSNLKKTLSKSRERLYDAKLGMSTSREDLMTCKSLSQSVEALTALSQLHQNGALYKSCNNIFIPKIQHVNKEACMSDRMYKSMACIDQIPGNDLSKTMGYFESRLTGDDDNTDVITRRNTSLNIVISDTPESNSRLLGNDETRLGGFRVNPCRGGRSAEGNDRIFPRHSHKQSEPQATQKINKMSRADKMKKDAQRRRKEREQREKERSRKSSLVEMRTYDKTAANEGSTSPTIRRGSVCHVELRLQERHERLLERQEREGRKMSSTGSLRLSSIDSDKSPTPDASKSMSRRKSTSQTAKNERSSKVESPKSSDISEASSTESVSGSLENIQPRGVERRRKSKQLDNRRASATVKNQKSNDENGNVIQVESSSLAAEISMQKSCRDLDEAYISLEEGSRENVPGEEEEAKSDEDTDSVESDKTCTGSIVEGPITPIKAADEIRITTEGPTDKQPSPAIEDTEHTITHETQKSCGSFLEVPVLGDIQEESTSVKYSRSTSTTSDLGGSICEDNEENSDQALSEIEQKIMENKSRARSLSMQPRQTLTVIPRVRNRSNSVHQPTIVDRARPWGEICSGSVAKALKNLTMREEEEEDEDATRVSQDFTKRRQSSPPRFFMAGELQPQTAVSPQCKQ</sequence>
<dbReference type="PROSITE" id="PS00108">
    <property type="entry name" value="PROTEIN_KINASE_ST"/>
    <property type="match status" value="1"/>
</dbReference>
<feature type="compositionally biased region" description="Basic and acidic residues" evidence="6">
    <location>
        <begin position="649"/>
        <end position="659"/>
    </location>
</feature>
<dbReference type="InterPro" id="IPR011009">
    <property type="entry name" value="Kinase-like_dom_sf"/>
</dbReference>
<evidence type="ECO:0000259" key="7">
    <source>
        <dbReference type="PROSITE" id="PS50011"/>
    </source>
</evidence>
<feature type="compositionally biased region" description="Low complexity" evidence="6">
    <location>
        <begin position="761"/>
        <end position="778"/>
    </location>
</feature>
<feature type="region of interest" description="Disordered" evidence="6">
    <location>
        <begin position="844"/>
        <end position="910"/>
    </location>
</feature>
<feature type="compositionally biased region" description="Low complexity" evidence="6">
    <location>
        <begin position="374"/>
        <end position="392"/>
    </location>
</feature>
<feature type="compositionally biased region" description="Polar residues" evidence="6">
    <location>
        <begin position="939"/>
        <end position="953"/>
    </location>
</feature>
<feature type="compositionally biased region" description="Polar residues" evidence="6">
    <location>
        <begin position="713"/>
        <end position="724"/>
    </location>
</feature>
<dbReference type="Gene3D" id="3.30.200.20">
    <property type="entry name" value="Phosphorylase Kinase, domain 1"/>
    <property type="match status" value="1"/>
</dbReference>
<dbReference type="Gene3D" id="1.10.510.10">
    <property type="entry name" value="Transferase(Phosphotransferase) domain 1"/>
    <property type="match status" value="1"/>
</dbReference>
<organism evidence="8 9">
    <name type="scientific">Hyalella azteca</name>
    <name type="common">Amphipod</name>
    <dbReference type="NCBI Taxonomy" id="294128"/>
    <lineage>
        <taxon>Eukaryota</taxon>
        <taxon>Metazoa</taxon>
        <taxon>Ecdysozoa</taxon>
        <taxon>Arthropoda</taxon>
        <taxon>Crustacea</taxon>
        <taxon>Multicrustacea</taxon>
        <taxon>Malacostraca</taxon>
        <taxon>Eumalacostraca</taxon>
        <taxon>Peracarida</taxon>
        <taxon>Amphipoda</taxon>
        <taxon>Senticaudata</taxon>
        <taxon>Talitrida</taxon>
        <taxon>Talitroidea</taxon>
        <taxon>Hyalellidae</taxon>
        <taxon>Hyalella</taxon>
    </lineage>
</organism>
<dbReference type="PROSITE" id="PS50011">
    <property type="entry name" value="PROTEIN_KINASE_DOM"/>
    <property type="match status" value="1"/>
</dbReference>
<keyword evidence="4 9" id="KW-0418">Kinase</keyword>
<feature type="domain" description="Protein kinase" evidence="7">
    <location>
        <begin position="50"/>
        <end position="308"/>
    </location>
</feature>
<evidence type="ECO:0000256" key="3">
    <source>
        <dbReference type="ARBA" id="ARBA00022741"/>
    </source>
</evidence>
<dbReference type="RefSeq" id="XP_018024855.1">
    <property type="nucleotide sequence ID" value="XM_018169366.2"/>
</dbReference>
<feature type="compositionally biased region" description="Low complexity" evidence="6">
    <location>
        <begin position="343"/>
        <end position="354"/>
    </location>
</feature>
<feature type="region of interest" description="Disordered" evidence="6">
    <location>
        <begin position="704"/>
        <end position="817"/>
    </location>
</feature>
<evidence type="ECO:0000256" key="1">
    <source>
        <dbReference type="ARBA" id="ARBA00022527"/>
    </source>
</evidence>
<evidence type="ECO:0000256" key="2">
    <source>
        <dbReference type="ARBA" id="ARBA00022679"/>
    </source>
</evidence>
<keyword evidence="8" id="KW-1185">Reference proteome</keyword>
<dbReference type="PANTHER" id="PTHR24342:SF12">
    <property type="entry name" value="DEATH-ASSOCIATED PROTEIN KINASE RELATED"/>
    <property type="match status" value="1"/>
</dbReference>
<feature type="region of interest" description="Disordered" evidence="6">
    <location>
        <begin position="939"/>
        <end position="959"/>
    </location>
</feature>
<keyword evidence="2" id="KW-0808">Transferase</keyword>
<name>A0A8B7PFT5_HYAAZ</name>
<feature type="compositionally biased region" description="Basic and acidic residues" evidence="6">
    <location>
        <begin position="749"/>
        <end position="760"/>
    </location>
</feature>
<keyword evidence="1" id="KW-0723">Serine/threonine-protein kinase</keyword>
<feature type="compositionally biased region" description="Polar residues" evidence="6">
    <location>
        <begin position="802"/>
        <end position="817"/>
    </location>
</feature>
<dbReference type="GO" id="GO:0035556">
    <property type="term" value="P:intracellular signal transduction"/>
    <property type="evidence" value="ECO:0007669"/>
    <property type="project" value="TreeGrafter"/>
</dbReference>
<keyword evidence="5" id="KW-0067">ATP-binding</keyword>
<dbReference type="GeneID" id="108680536"/>
<dbReference type="OrthoDB" id="74764at2759"/>
<dbReference type="InterPro" id="IPR000719">
    <property type="entry name" value="Prot_kinase_dom"/>
</dbReference>
<dbReference type="Pfam" id="PF00069">
    <property type="entry name" value="Pkinase"/>
    <property type="match status" value="1"/>
</dbReference>
<dbReference type="SMART" id="SM00220">
    <property type="entry name" value="S_TKc"/>
    <property type="match status" value="1"/>
</dbReference>
<evidence type="ECO:0000313" key="8">
    <source>
        <dbReference type="Proteomes" id="UP000694843"/>
    </source>
</evidence>
<dbReference type="Proteomes" id="UP000694843">
    <property type="component" value="Unplaced"/>
</dbReference>
<feature type="region of interest" description="Disordered" evidence="6">
    <location>
        <begin position="304"/>
        <end position="392"/>
    </location>
</feature>
<dbReference type="KEGG" id="hazt:108680536"/>
<dbReference type="GO" id="GO:0005524">
    <property type="term" value="F:ATP binding"/>
    <property type="evidence" value="ECO:0007669"/>
    <property type="project" value="UniProtKB-KW"/>
</dbReference>
<dbReference type="GO" id="GO:0043065">
    <property type="term" value="P:positive regulation of apoptotic process"/>
    <property type="evidence" value="ECO:0007669"/>
    <property type="project" value="TreeGrafter"/>
</dbReference>
<feature type="compositionally biased region" description="Acidic residues" evidence="6">
    <location>
        <begin position="852"/>
        <end position="867"/>
    </location>
</feature>
<feature type="region of interest" description="Disordered" evidence="6">
    <location>
        <begin position="579"/>
        <end position="685"/>
    </location>
</feature>
<dbReference type="PANTHER" id="PTHR24342">
    <property type="entry name" value="SERINE/THREONINE-PROTEIN KINASE 17"/>
    <property type="match status" value="1"/>
</dbReference>
<dbReference type="GO" id="GO:0005634">
    <property type="term" value="C:nucleus"/>
    <property type="evidence" value="ECO:0007669"/>
    <property type="project" value="TreeGrafter"/>
</dbReference>
<dbReference type="GO" id="GO:0004674">
    <property type="term" value="F:protein serine/threonine kinase activity"/>
    <property type="evidence" value="ECO:0007669"/>
    <property type="project" value="UniProtKB-KW"/>
</dbReference>
<dbReference type="OMA" id="TITHETQ"/>
<proteinExistence type="predicted"/>
<dbReference type="FunFam" id="1.10.510.10:FF:000571">
    <property type="entry name" value="Maternal embryonic leucine zipper kinase"/>
    <property type="match status" value="1"/>
</dbReference>
<dbReference type="SUPFAM" id="SSF56112">
    <property type="entry name" value="Protein kinase-like (PK-like)"/>
    <property type="match status" value="1"/>
</dbReference>